<dbReference type="EMBL" id="NKXO01000018">
    <property type="protein sequence ID" value="PKQ69627.1"/>
    <property type="molecule type" value="Genomic_DNA"/>
</dbReference>
<dbReference type="PANTHER" id="PTHR36846">
    <property type="entry name" value="PROTEIN VIAA"/>
    <property type="match status" value="1"/>
</dbReference>
<gene>
    <name evidence="3" type="ORF">Rain11_1299</name>
</gene>
<dbReference type="AlphaFoldDB" id="A0A2N3IH46"/>
<dbReference type="Proteomes" id="UP000233387">
    <property type="component" value="Unassembled WGS sequence"/>
</dbReference>
<protein>
    <submittedName>
        <fullName evidence="3">VWA domain containing CoxE-like protein</fullName>
    </submittedName>
</protein>
<keyword evidence="4" id="KW-1185">Reference proteome</keyword>
<dbReference type="Pfam" id="PF05762">
    <property type="entry name" value="VWA_CoxE"/>
    <property type="match status" value="1"/>
</dbReference>
<evidence type="ECO:0000256" key="1">
    <source>
        <dbReference type="SAM" id="Coils"/>
    </source>
</evidence>
<dbReference type="InterPro" id="IPR002035">
    <property type="entry name" value="VWF_A"/>
</dbReference>
<keyword evidence="1" id="KW-0175">Coiled coil</keyword>
<organism evidence="3 4">
    <name type="scientific">Raineya orbicola</name>
    <dbReference type="NCBI Taxonomy" id="2016530"/>
    <lineage>
        <taxon>Bacteria</taxon>
        <taxon>Pseudomonadati</taxon>
        <taxon>Bacteroidota</taxon>
        <taxon>Cytophagia</taxon>
        <taxon>Cytophagales</taxon>
        <taxon>Raineyaceae</taxon>
        <taxon>Raineya</taxon>
    </lineage>
</organism>
<dbReference type="SUPFAM" id="SSF53300">
    <property type="entry name" value="vWA-like"/>
    <property type="match status" value="1"/>
</dbReference>
<dbReference type="GO" id="GO:0005829">
    <property type="term" value="C:cytosol"/>
    <property type="evidence" value="ECO:0007669"/>
    <property type="project" value="TreeGrafter"/>
</dbReference>
<reference evidence="3 4" key="1">
    <citation type="submission" date="2017-06" db="EMBL/GenBank/DDBJ databases">
        <title>Raineya orbicola gen. nov., sp. nov. a slightly thermophilic bacterium of the phylum Bacteroidetes and the description of Raineyaceae fam. nov.</title>
        <authorList>
            <person name="Albuquerque L."/>
            <person name="Polonia A.R.M."/>
            <person name="Barroso C."/>
            <person name="Froufe H.J.C."/>
            <person name="Lage O."/>
            <person name="Lobo-Da-Cunha A."/>
            <person name="Egas C."/>
            <person name="Da Costa M.S."/>
        </authorList>
    </citation>
    <scope>NUCLEOTIDE SEQUENCE [LARGE SCALE GENOMIC DNA]</scope>
    <source>
        <strain evidence="3 4">SPSPC-11</strain>
    </source>
</reference>
<comment type="caution">
    <text evidence="3">The sequence shown here is derived from an EMBL/GenBank/DDBJ whole genome shotgun (WGS) entry which is preliminary data.</text>
</comment>
<dbReference type="Gene3D" id="3.40.50.410">
    <property type="entry name" value="von Willebrand factor, type A domain"/>
    <property type="match status" value="1"/>
</dbReference>
<evidence type="ECO:0000259" key="2">
    <source>
        <dbReference type="SMART" id="SM00327"/>
    </source>
</evidence>
<feature type="domain" description="VWFA" evidence="2">
    <location>
        <begin position="371"/>
        <end position="533"/>
    </location>
</feature>
<dbReference type="SMART" id="SM00327">
    <property type="entry name" value="VWA"/>
    <property type="match status" value="1"/>
</dbReference>
<dbReference type="InterPro" id="IPR036465">
    <property type="entry name" value="vWFA_dom_sf"/>
</dbReference>
<feature type="coiled-coil region" evidence="1">
    <location>
        <begin position="155"/>
        <end position="216"/>
    </location>
</feature>
<sequence>MQEEITRFVEFGKIFDRPTRQYLTEYLKKKLHLPNNLERLSASLQIYNLPIAQALDKILESPKVRDIAEKYKQASEQILVDLLKWLKKIQVQLDTKNPFLDEISLFQRWEATPAFWWAKQWYYLTNYLKEIYTTQELDISFYEKKFEAILRHIDLFALEKEGKKYEKELQELEVIADDLLTQWKALLTAKRLQWEIEQTEKEQETFLQILENKIEEFSKFIELISPFASEVGHFWDMSSGKWHKAGFELLEKYAQILQKEQGLRELAEMLGKMRQARSETNEEIYENIISRKAWVADFQKKDEIGGVFQDNYLPNVLPSEMAFLGDSATENAFWKKYVEKELLSFRYQGKTLVQHDKIQYFRQQKVRKKEKGPFIVCVDTSGSMEGTPEQIAKTLCFAILKMASTENRKAYLINFSVGIKTINLLNLANSMDLLIEFLMMSFHGGTDAAPALIEAIRMLQTNEYKEADVLMISDFVMFSLREDIIKKIRQEQEKDTRFHSLTISPKPNPEIVYHFDNNWQYNPESKEVIKVIYKDLLKLKD</sequence>
<dbReference type="RefSeq" id="WP_101358567.1">
    <property type="nucleotide sequence ID" value="NZ_NKXO01000018.1"/>
</dbReference>
<accession>A0A2N3IH46</accession>
<proteinExistence type="predicted"/>
<evidence type="ECO:0000313" key="3">
    <source>
        <dbReference type="EMBL" id="PKQ69627.1"/>
    </source>
</evidence>
<dbReference type="InterPro" id="IPR008912">
    <property type="entry name" value="Uncharacterised_CoxE"/>
</dbReference>
<dbReference type="PANTHER" id="PTHR36846:SF1">
    <property type="entry name" value="PROTEIN VIAA"/>
    <property type="match status" value="1"/>
</dbReference>
<name>A0A2N3IH46_9BACT</name>
<dbReference type="OrthoDB" id="387240at2"/>
<evidence type="ECO:0000313" key="4">
    <source>
        <dbReference type="Proteomes" id="UP000233387"/>
    </source>
</evidence>